<dbReference type="EMBL" id="JABSTR010000007">
    <property type="protein sequence ID" value="KAH9375058.1"/>
    <property type="molecule type" value="Genomic_DNA"/>
</dbReference>
<name>A0A9J6GIQ3_HAELO</name>
<dbReference type="GO" id="GO:0042626">
    <property type="term" value="F:ATPase-coupled transmembrane transporter activity"/>
    <property type="evidence" value="ECO:0007669"/>
    <property type="project" value="TreeGrafter"/>
</dbReference>
<dbReference type="GO" id="GO:0005524">
    <property type="term" value="F:ATP binding"/>
    <property type="evidence" value="ECO:0007669"/>
    <property type="project" value="UniProtKB-KW"/>
</dbReference>
<dbReference type="InterPro" id="IPR050173">
    <property type="entry name" value="ABC_transporter_C-like"/>
</dbReference>
<dbReference type="Gene3D" id="3.40.50.300">
    <property type="entry name" value="P-loop containing nucleotide triphosphate hydrolases"/>
    <property type="match status" value="1"/>
</dbReference>
<feature type="domain" description="ABC transporter" evidence="5">
    <location>
        <begin position="31"/>
        <end position="92"/>
    </location>
</feature>
<evidence type="ECO:0000256" key="3">
    <source>
        <dbReference type="ARBA" id="ARBA00022741"/>
    </source>
</evidence>
<dbReference type="SUPFAM" id="SSF52540">
    <property type="entry name" value="P-loop containing nucleoside triphosphate hydrolases"/>
    <property type="match status" value="1"/>
</dbReference>
<dbReference type="InterPro" id="IPR003439">
    <property type="entry name" value="ABC_transporter-like_ATP-bd"/>
</dbReference>
<dbReference type="PANTHER" id="PTHR24223">
    <property type="entry name" value="ATP-BINDING CASSETTE SUB-FAMILY C"/>
    <property type="match status" value="1"/>
</dbReference>
<organism evidence="6 7">
    <name type="scientific">Haemaphysalis longicornis</name>
    <name type="common">Bush tick</name>
    <dbReference type="NCBI Taxonomy" id="44386"/>
    <lineage>
        <taxon>Eukaryota</taxon>
        <taxon>Metazoa</taxon>
        <taxon>Ecdysozoa</taxon>
        <taxon>Arthropoda</taxon>
        <taxon>Chelicerata</taxon>
        <taxon>Arachnida</taxon>
        <taxon>Acari</taxon>
        <taxon>Parasitiformes</taxon>
        <taxon>Ixodida</taxon>
        <taxon>Ixodoidea</taxon>
        <taxon>Ixodidae</taxon>
        <taxon>Haemaphysalinae</taxon>
        <taxon>Haemaphysalis</taxon>
    </lineage>
</organism>
<dbReference type="InterPro" id="IPR027417">
    <property type="entry name" value="P-loop_NTPase"/>
</dbReference>
<evidence type="ECO:0000313" key="7">
    <source>
        <dbReference type="Proteomes" id="UP000821853"/>
    </source>
</evidence>
<accession>A0A9J6GIQ3</accession>
<dbReference type="GO" id="GO:0016020">
    <property type="term" value="C:membrane"/>
    <property type="evidence" value="ECO:0007669"/>
    <property type="project" value="TreeGrafter"/>
</dbReference>
<dbReference type="GO" id="GO:0012505">
    <property type="term" value="C:endomembrane system"/>
    <property type="evidence" value="ECO:0007669"/>
    <property type="project" value="UniProtKB-SubCell"/>
</dbReference>
<dbReference type="Pfam" id="PF00005">
    <property type="entry name" value="ABC_tran"/>
    <property type="match status" value="1"/>
</dbReference>
<keyword evidence="2" id="KW-0677">Repeat</keyword>
<keyword evidence="7" id="KW-1185">Reference proteome</keyword>
<comment type="caution">
    <text evidence="6">The sequence shown here is derived from an EMBL/GenBank/DDBJ whole genome shotgun (WGS) entry which is preliminary data.</text>
</comment>
<dbReference type="Proteomes" id="UP000821853">
    <property type="component" value="Chromosome 5"/>
</dbReference>
<dbReference type="AlphaFoldDB" id="A0A9J6GIQ3"/>
<evidence type="ECO:0000256" key="4">
    <source>
        <dbReference type="ARBA" id="ARBA00022840"/>
    </source>
</evidence>
<evidence type="ECO:0000313" key="6">
    <source>
        <dbReference type="EMBL" id="KAH9375058.1"/>
    </source>
</evidence>
<proteinExistence type="predicted"/>
<dbReference type="OrthoDB" id="6506624at2759"/>
<reference evidence="6 7" key="1">
    <citation type="journal article" date="2020" name="Cell">
        <title>Large-Scale Comparative Analyses of Tick Genomes Elucidate Their Genetic Diversity and Vector Capacities.</title>
        <authorList>
            <consortium name="Tick Genome and Microbiome Consortium (TIGMIC)"/>
            <person name="Jia N."/>
            <person name="Wang J."/>
            <person name="Shi W."/>
            <person name="Du L."/>
            <person name="Sun Y."/>
            <person name="Zhan W."/>
            <person name="Jiang J.F."/>
            <person name="Wang Q."/>
            <person name="Zhang B."/>
            <person name="Ji P."/>
            <person name="Bell-Sakyi L."/>
            <person name="Cui X.M."/>
            <person name="Yuan T.T."/>
            <person name="Jiang B.G."/>
            <person name="Yang W.F."/>
            <person name="Lam T.T."/>
            <person name="Chang Q.C."/>
            <person name="Ding S.J."/>
            <person name="Wang X.J."/>
            <person name="Zhu J.G."/>
            <person name="Ruan X.D."/>
            <person name="Zhao L."/>
            <person name="Wei J.T."/>
            <person name="Ye R.Z."/>
            <person name="Que T.C."/>
            <person name="Du C.H."/>
            <person name="Zhou Y.H."/>
            <person name="Cheng J.X."/>
            <person name="Dai P.F."/>
            <person name="Guo W.B."/>
            <person name="Han X.H."/>
            <person name="Huang E.J."/>
            <person name="Li L.F."/>
            <person name="Wei W."/>
            <person name="Gao Y.C."/>
            <person name="Liu J.Z."/>
            <person name="Shao H.Z."/>
            <person name="Wang X."/>
            <person name="Wang C.C."/>
            <person name="Yang T.C."/>
            <person name="Huo Q.B."/>
            <person name="Li W."/>
            <person name="Chen H.Y."/>
            <person name="Chen S.E."/>
            <person name="Zhou L.G."/>
            <person name="Ni X.B."/>
            <person name="Tian J.H."/>
            <person name="Sheng Y."/>
            <person name="Liu T."/>
            <person name="Pan Y.S."/>
            <person name="Xia L.Y."/>
            <person name="Li J."/>
            <person name="Zhao F."/>
            <person name="Cao W.C."/>
        </authorList>
    </citation>
    <scope>NUCLEOTIDE SEQUENCE [LARGE SCALE GENOMIC DNA]</scope>
    <source>
        <strain evidence="6">HaeL-2018</strain>
    </source>
</reference>
<evidence type="ECO:0000256" key="1">
    <source>
        <dbReference type="ARBA" id="ARBA00004127"/>
    </source>
</evidence>
<dbReference type="VEuPathDB" id="VectorBase:HLOH_065429"/>
<dbReference type="GO" id="GO:0016887">
    <property type="term" value="F:ATP hydrolysis activity"/>
    <property type="evidence" value="ECO:0007669"/>
    <property type="project" value="InterPro"/>
</dbReference>
<evidence type="ECO:0000259" key="5">
    <source>
        <dbReference type="Pfam" id="PF00005"/>
    </source>
</evidence>
<protein>
    <recommendedName>
        <fullName evidence="5">ABC transporter domain-containing protein</fullName>
    </recommendedName>
</protein>
<sequence length="146" mass="15851">MGEDHETYSMPYSVPLTTEHLQQQPSATTSQVGVVGRTGAGKSSLVLALLRALTASEGRICIDGVDIASVPLQKLRTVVTVIPQARKGCMHLRCMQLTSCRLTRNHSKVAATRGTLVSLILLVKFKPMHTFLLEKQRSSHLPAATC</sequence>
<keyword evidence="3" id="KW-0547">Nucleotide-binding</keyword>
<gene>
    <name evidence="6" type="ORF">HPB48_009879</name>
</gene>
<dbReference type="PANTHER" id="PTHR24223:SF443">
    <property type="entry name" value="MULTIDRUG-RESISTANCE LIKE PROTEIN 1, ISOFORM I"/>
    <property type="match status" value="1"/>
</dbReference>
<keyword evidence="4" id="KW-0067">ATP-binding</keyword>
<evidence type="ECO:0000256" key="2">
    <source>
        <dbReference type="ARBA" id="ARBA00022737"/>
    </source>
</evidence>
<comment type="subcellular location">
    <subcellularLocation>
        <location evidence="1">Endomembrane system</location>
        <topology evidence="1">Multi-pass membrane protein</topology>
    </subcellularLocation>
</comment>